<dbReference type="Pfam" id="PF00391">
    <property type="entry name" value="PEP-utilizers"/>
    <property type="match status" value="1"/>
</dbReference>
<evidence type="ECO:0000313" key="4">
    <source>
        <dbReference type="EMBL" id="MBC6445890.1"/>
    </source>
</evidence>
<dbReference type="Pfam" id="PF01326">
    <property type="entry name" value="PPDK_N"/>
    <property type="match status" value="2"/>
</dbReference>
<feature type="region of interest" description="Disordered" evidence="1">
    <location>
        <begin position="278"/>
        <end position="297"/>
    </location>
</feature>
<dbReference type="Gene3D" id="3.50.30.10">
    <property type="entry name" value="Phosphohistidine domain"/>
    <property type="match status" value="1"/>
</dbReference>
<dbReference type="PANTHER" id="PTHR43615">
    <property type="entry name" value="PHOSPHOENOLPYRUVATE SYNTHASE-RELATED"/>
    <property type="match status" value="1"/>
</dbReference>
<proteinExistence type="predicted"/>
<dbReference type="RefSeq" id="WP_187217951.1">
    <property type="nucleotide sequence ID" value="NZ_JABVED010000001.1"/>
</dbReference>
<dbReference type="InterPro" id="IPR013815">
    <property type="entry name" value="ATP_grasp_subdomain_1"/>
</dbReference>
<dbReference type="PANTHER" id="PTHR43615:SF1">
    <property type="entry name" value="PPDK_N DOMAIN-CONTAINING PROTEIN"/>
    <property type="match status" value="1"/>
</dbReference>
<accession>A0ABR7KZT8</accession>
<dbReference type="InterPro" id="IPR051549">
    <property type="entry name" value="PEP_Utilizing_Enz"/>
</dbReference>
<sequence>MTVVDSEAFTAGLGCGAPLLNAVAGGKGSALDRLARSGFTIPPTSIVTATAYRTVAEHPDLAALLARLSDPRAMVPAQVVDEAFLAVPVPDSVAYSIVEAARGVGGPVAVRSSATVEDTAGASFAGQYRSTLGVEGDDAVLRAVRLTWASLWHPAPRAYRAMWGIGGDIAMAVVIMRMVRARTAGVAFTVDPGGDPDLVRVESVDGLGESLVSGDRTPEVWLVPRSGVRDDKAPQVVRAAADLALRVERACGVPQDVEWARDDERVWLVQARPITVASGDRTDPCDTPVDDSELTTNGIGETLPGVIPPLVWDVASVLVEEALRDALDALRGLPARDGRFVRRVRGRAALDLDLLRASARTMPGGSEAEIERQYFGVAADTAEPRARGGPRSLAHGLRAAALRRRSVVEAEVVIAAIDEIVATPPPLSERPDDDLLAYRRRLIALGGRAMTVELAVAAAAVAAYQQLTDFLLPHLGDSAASSFAQRVTSGAGTSAAHPATMCRSIFAGPTWAEAGLDAPGRAPRRDESKAARLDLERRLRTPRWRRVRMLTGQIVDVRMHLLRRLVGDAADGLARRERVKAAVLILGGEVRRVHLELGRRLVAAGVLDEATQVDLLHNRELAPALRGAGPPPVELAHRARWLARRQVEGPLPVRFTGTPDVAAPAAPTGDQLTGWAASPGTHTGRARVVTDPVDTDFAAGEVLVAAATDASWSPLFLRAGAIVVERGGPLSHAAIVARELGVPAVLNLPGSCAALDGRMVTVDGDTGTVTVHSGGTQ</sequence>
<feature type="domain" description="Pyruvate phosphate dikinase AMP/ATP-binding" evidence="3">
    <location>
        <begin position="237"/>
        <end position="281"/>
    </location>
</feature>
<evidence type="ECO:0000259" key="2">
    <source>
        <dbReference type="Pfam" id="PF00391"/>
    </source>
</evidence>
<dbReference type="Gene3D" id="3.30.470.20">
    <property type="entry name" value="ATP-grasp fold, B domain"/>
    <property type="match status" value="2"/>
</dbReference>
<dbReference type="Gene3D" id="3.30.1490.20">
    <property type="entry name" value="ATP-grasp fold, A domain"/>
    <property type="match status" value="1"/>
</dbReference>
<evidence type="ECO:0008006" key="6">
    <source>
        <dbReference type="Google" id="ProtNLM"/>
    </source>
</evidence>
<organism evidence="4 5">
    <name type="scientific">Actinokineospora xionganensis</name>
    <dbReference type="NCBI Taxonomy" id="2684470"/>
    <lineage>
        <taxon>Bacteria</taxon>
        <taxon>Bacillati</taxon>
        <taxon>Actinomycetota</taxon>
        <taxon>Actinomycetes</taxon>
        <taxon>Pseudonocardiales</taxon>
        <taxon>Pseudonocardiaceae</taxon>
        <taxon>Actinokineospora</taxon>
    </lineage>
</organism>
<evidence type="ECO:0000256" key="1">
    <source>
        <dbReference type="SAM" id="MobiDB-lite"/>
    </source>
</evidence>
<keyword evidence="5" id="KW-1185">Reference proteome</keyword>
<dbReference type="InterPro" id="IPR002192">
    <property type="entry name" value="PPDK_AMP/ATP-bd"/>
</dbReference>
<evidence type="ECO:0000313" key="5">
    <source>
        <dbReference type="Proteomes" id="UP000734823"/>
    </source>
</evidence>
<feature type="domain" description="Pyruvate phosphate dikinase AMP/ATP-binding" evidence="3">
    <location>
        <begin position="23"/>
        <end position="226"/>
    </location>
</feature>
<dbReference type="SUPFAM" id="SSF56059">
    <property type="entry name" value="Glutathione synthetase ATP-binding domain-like"/>
    <property type="match status" value="1"/>
</dbReference>
<dbReference type="Proteomes" id="UP000734823">
    <property type="component" value="Unassembled WGS sequence"/>
</dbReference>
<name>A0ABR7KZT8_9PSEU</name>
<gene>
    <name evidence="4" type="ORF">GPZ80_01730</name>
</gene>
<dbReference type="InterPro" id="IPR008279">
    <property type="entry name" value="PEP-util_enz_mobile_dom"/>
</dbReference>
<feature type="domain" description="PEP-utilising enzyme mobile" evidence="2">
    <location>
        <begin position="699"/>
        <end position="767"/>
    </location>
</feature>
<dbReference type="SUPFAM" id="SSF52009">
    <property type="entry name" value="Phosphohistidine domain"/>
    <property type="match status" value="1"/>
</dbReference>
<protein>
    <recommendedName>
        <fullName evidence="6">Pyruvate,water dikinase</fullName>
    </recommendedName>
</protein>
<evidence type="ECO:0000259" key="3">
    <source>
        <dbReference type="Pfam" id="PF01326"/>
    </source>
</evidence>
<dbReference type="EMBL" id="JABVED010000001">
    <property type="protein sequence ID" value="MBC6445890.1"/>
    <property type="molecule type" value="Genomic_DNA"/>
</dbReference>
<comment type="caution">
    <text evidence="4">The sequence shown here is derived from an EMBL/GenBank/DDBJ whole genome shotgun (WGS) entry which is preliminary data.</text>
</comment>
<reference evidence="4 5" key="1">
    <citation type="submission" date="2020-06" db="EMBL/GenBank/DDBJ databases">
        <title>Actinokineospora xiongansis sp. nov., isolated from soil of Baiyangdian.</title>
        <authorList>
            <person name="Zhang X."/>
        </authorList>
    </citation>
    <scope>NUCLEOTIDE SEQUENCE [LARGE SCALE GENOMIC DNA]</scope>
    <source>
        <strain evidence="4 5">HBU206404</strain>
    </source>
</reference>
<dbReference type="InterPro" id="IPR036637">
    <property type="entry name" value="Phosphohistidine_dom_sf"/>
</dbReference>